<dbReference type="RefSeq" id="WP_014222908.1">
    <property type="nucleotide sequence ID" value="NZ_LWBO01000001.1"/>
</dbReference>
<dbReference type="InterPro" id="IPR023210">
    <property type="entry name" value="NADP_OxRdtase_dom"/>
</dbReference>
<comment type="caution">
    <text evidence="2">The sequence shown here is derived from an EMBL/GenBank/DDBJ whole genome shotgun (WGS) entry which is preliminary data.</text>
</comment>
<proteinExistence type="predicted"/>
<dbReference type="CDD" id="cd06660">
    <property type="entry name" value="AKR_SF"/>
    <property type="match status" value="1"/>
</dbReference>
<gene>
    <name evidence="2" type="ORF">A4D02_03115</name>
</gene>
<reference evidence="2 3" key="1">
    <citation type="submission" date="2016-04" db="EMBL/GenBank/DDBJ databases">
        <authorList>
            <person name="Chen L."/>
            <person name="Zhuang W."/>
            <person name="Wang G."/>
        </authorList>
    </citation>
    <scope>NUCLEOTIDE SEQUENCE [LARGE SCALE GENOMIC DNA]</scope>
    <source>
        <strain evidence="3">GR20</strain>
    </source>
</reference>
<feature type="domain" description="NADP-dependent oxidoreductase" evidence="1">
    <location>
        <begin position="7"/>
        <end position="186"/>
    </location>
</feature>
<dbReference type="EMBL" id="LWBO01000001">
    <property type="protein sequence ID" value="OQP55313.1"/>
    <property type="molecule type" value="Genomic_DNA"/>
</dbReference>
<sequence>MPSRNNIGLGCVSLTAHQRESEALQILSAAFEEGITHFDTAPVYGQGYSEKILGKFIKQRRSQVTITTKVGLGPVEQKNIPAWIALPLYALKKKIRPTGSVDAPAMTDPEPLTYRKLDIDYVSKSLDNSLRNCRTDYLDYYLLHEALPAFLTEKAVEFLIKQKETGVIRNLGIAASHVNLNQVDAATSTAWNVLQYENGVHYDTDKWVRTFENKIHFYHSTLKFLKKAKTDQYTTTDIAGILLNKAARNNPRGKVLFSTTKKKTIQDNLKSFEKANSISTEELKNIVNAIY</sequence>
<dbReference type="InterPro" id="IPR036812">
    <property type="entry name" value="NAD(P)_OxRdtase_dom_sf"/>
</dbReference>
<keyword evidence="3" id="KW-1185">Reference proteome</keyword>
<name>A0ABX3P575_9BACT</name>
<dbReference type="InterPro" id="IPR053135">
    <property type="entry name" value="AKR2_Oxidoreductase"/>
</dbReference>
<dbReference type="PANTHER" id="PTHR43312">
    <property type="entry name" value="D-THREO-ALDOSE 1-DEHYDROGENASE"/>
    <property type="match status" value="1"/>
</dbReference>
<organism evidence="2 3">
    <name type="scientific">Niastella koreensis</name>
    <dbReference type="NCBI Taxonomy" id="354356"/>
    <lineage>
        <taxon>Bacteria</taxon>
        <taxon>Pseudomonadati</taxon>
        <taxon>Bacteroidota</taxon>
        <taxon>Chitinophagia</taxon>
        <taxon>Chitinophagales</taxon>
        <taxon>Chitinophagaceae</taxon>
        <taxon>Niastella</taxon>
    </lineage>
</organism>
<evidence type="ECO:0000313" key="2">
    <source>
        <dbReference type="EMBL" id="OQP55313.1"/>
    </source>
</evidence>
<evidence type="ECO:0000313" key="3">
    <source>
        <dbReference type="Proteomes" id="UP000192277"/>
    </source>
</evidence>
<dbReference type="PANTHER" id="PTHR43312:SF1">
    <property type="entry name" value="NADP-DEPENDENT OXIDOREDUCTASE DOMAIN-CONTAINING PROTEIN"/>
    <property type="match status" value="1"/>
</dbReference>
<dbReference type="Proteomes" id="UP000192277">
    <property type="component" value="Unassembled WGS sequence"/>
</dbReference>
<dbReference type="Pfam" id="PF00248">
    <property type="entry name" value="Aldo_ket_red"/>
    <property type="match status" value="1"/>
</dbReference>
<protein>
    <recommendedName>
        <fullName evidence="1">NADP-dependent oxidoreductase domain-containing protein</fullName>
    </recommendedName>
</protein>
<dbReference type="SUPFAM" id="SSF51430">
    <property type="entry name" value="NAD(P)-linked oxidoreductase"/>
    <property type="match status" value="1"/>
</dbReference>
<accession>A0ABX3P575</accession>
<evidence type="ECO:0000259" key="1">
    <source>
        <dbReference type="Pfam" id="PF00248"/>
    </source>
</evidence>
<dbReference type="Gene3D" id="3.20.20.100">
    <property type="entry name" value="NADP-dependent oxidoreductase domain"/>
    <property type="match status" value="1"/>
</dbReference>